<feature type="repeat" description="WD" evidence="3">
    <location>
        <begin position="404"/>
        <end position="445"/>
    </location>
</feature>
<feature type="repeat" description="WD" evidence="3">
    <location>
        <begin position="327"/>
        <end position="361"/>
    </location>
</feature>
<dbReference type="InterPro" id="IPR019775">
    <property type="entry name" value="WD40_repeat_CS"/>
</dbReference>
<evidence type="ECO:0000256" key="2">
    <source>
        <dbReference type="ARBA" id="ARBA00022737"/>
    </source>
</evidence>
<sequence length="536" mass="60558">MSDDEDLVYVKKQKTVHYGSLEEAERARLAAVAESSEEEKDTTTLGDNVNTVATLANIHISNEYMELEDEMSKDRQALLEEFERRKKARQINVSTDDSEVKRNLRQLGEPICLFGEGPADRRTRLRELLANLGEDAIKKKHEEEEKPSHPIERDTETTWYHEGPESLQIARSWIATYSLPRAKARLDKARQDLELPTATRTARRQELLKKLQALTIYCSQIGDTRPISFCQFSPNSKVLATASWSGLCKLWSVPDCTLLRTLKGHTCNVGCIVFHPKATITEEVVGERAGQTCVLASCASDGTVKLWSGGFGEEPLAEVEGHEPHRVSRLAFHPSGRFLGTCCYDASWRLWDLEQQAEVLHQEGHARAVHCISFQGDGSVSATGGHDSFGRVWDLRTGRCIMFMEGHLKSIFGIDFSPNGFHIATASEDNTCKIWDLRKRSCVYTIPAHTNLLSDVKYQRIEGQYLVTASYDNTAKIWSNKTWQPLKTLPGHDGKVMSVDISPDHRFIGTSSYDRTFKLWAPENIRHFFTIEKVNI</sequence>
<dbReference type="Proteomes" id="UP000242457">
    <property type="component" value="Unassembled WGS sequence"/>
</dbReference>
<evidence type="ECO:0000259" key="4">
    <source>
        <dbReference type="SMART" id="SM00500"/>
    </source>
</evidence>
<dbReference type="InterPro" id="IPR014906">
    <property type="entry name" value="PRP4-like"/>
</dbReference>
<dbReference type="InterPro" id="IPR015943">
    <property type="entry name" value="WD40/YVTN_repeat-like_dom_sf"/>
</dbReference>
<dbReference type="GO" id="GO:0000398">
    <property type="term" value="P:mRNA splicing, via spliceosome"/>
    <property type="evidence" value="ECO:0007669"/>
    <property type="project" value="TreeGrafter"/>
</dbReference>
<dbReference type="Gene3D" id="4.10.280.110">
    <property type="entry name" value="Pre-mRNA processing factor 4 domain"/>
    <property type="match status" value="1"/>
</dbReference>
<dbReference type="PROSITE" id="PS50294">
    <property type="entry name" value="WD_REPEATS_REGION"/>
    <property type="match status" value="3"/>
</dbReference>
<name>A0A2A3ENS2_APICC</name>
<accession>A0A2A3ENS2</accession>
<keyword evidence="5" id="KW-0687">Ribonucleoprotein</keyword>
<dbReference type="CDD" id="cd00200">
    <property type="entry name" value="WD40"/>
    <property type="match status" value="1"/>
</dbReference>
<keyword evidence="6" id="KW-1185">Reference proteome</keyword>
<evidence type="ECO:0000313" key="6">
    <source>
        <dbReference type="Proteomes" id="UP000242457"/>
    </source>
</evidence>
<feature type="repeat" description="WD" evidence="3">
    <location>
        <begin position="362"/>
        <end position="403"/>
    </location>
</feature>
<dbReference type="AlphaFoldDB" id="A0A2A3ENS2"/>
<dbReference type="FunFam" id="4.10.280.110:FF:000002">
    <property type="entry name" value="U4/U6 small nuclear ribonucleoprotein Prp4"/>
    <property type="match status" value="1"/>
</dbReference>
<dbReference type="FunFam" id="2.130.10.10:FF:001300">
    <property type="entry name" value="U4/U6 small nuclear ribonucleoprotein Prp4"/>
    <property type="match status" value="1"/>
</dbReference>
<dbReference type="EMBL" id="KZ288203">
    <property type="protein sequence ID" value="PBC33350.1"/>
    <property type="molecule type" value="Genomic_DNA"/>
</dbReference>
<feature type="repeat" description="WD" evidence="3">
    <location>
        <begin position="489"/>
        <end position="520"/>
    </location>
</feature>
<dbReference type="GO" id="GO:0017070">
    <property type="term" value="F:U6 snRNA binding"/>
    <property type="evidence" value="ECO:0007669"/>
    <property type="project" value="TreeGrafter"/>
</dbReference>
<dbReference type="PROSITE" id="PS00678">
    <property type="entry name" value="WD_REPEATS_1"/>
    <property type="match status" value="2"/>
</dbReference>
<dbReference type="InterPro" id="IPR036285">
    <property type="entry name" value="PRP4-like_sf"/>
</dbReference>
<proteinExistence type="predicted"/>
<dbReference type="SMART" id="SM00320">
    <property type="entry name" value="WD40"/>
    <property type="match status" value="7"/>
</dbReference>
<dbReference type="FunFam" id="2.130.10.10:FF:000411">
    <property type="entry name" value="U4/U6 small nuclear ribonucleoprotein Prp4"/>
    <property type="match status" value="1"/>
</dbReference>
<dbReference type="GO" id="GO:0030621">
    <property type="term" value="F:U4 snRNA binding"/>
    <property type="evidence" value="ECO:0007669"/>
    <property type="project" value="TreeGrafter"/>
</dbReference>
<dbReference type="SUPFAM" id="SSF158230">
    <property type="entry name" value="PRP4-like"/>
    <property type="match status" value="1"/>
</dbReference>
<dbReference type="STRING" id="94128.A0A2A3ENS2"/>
<evidence type="ECO:0000256" key="3">
    <source>
        <dbReference type="PROSITE-ProRule" id="PRU00221"/>
    </source>
</evidence>
<dbReference type="Pfam" id="PF08799">
    <property type="entry name" value="PRP4"/>
    <property type="match status" value="1"/>
</dbReference>
<dbReference type="InterPro" id="IPR001680">
    <property type="entry name" value="WD40_rpt"/>
</dbReference>
<organism evidence="5 6">
    <name type="scientific">Apis cerana cerana</name>
    <name type="common">Oriental honeybee</name>
    <dbReference type="NCBI Taxonomy" id="94128"/>
    <lineage>
        <taxon>Eukaryota</taxon>
        <taxon>Metazoa</taxon>
        <taxon>Ecdysozoa</taxon>
        <taxon>Arthropoda</taxon>
        <taxon>Hexapoda</taxon>
        <taxon>Insecta</taxon>
        <taxon>Pterygota</taxon>
        <taxon>Neoptera</taxon>
        <taxon>Endopterygota</taxon>
        <taxon>Hymenoptera</taxon>
        <taxon>Apocrita</taxon>
        <taxon>Aculeata</taxon>
        <taxon>Apoidea</taxon>
        <taxon>Anthophila</taxon>
        <taxon>Apidae</taxon>
        <taxon>Apis</taxon>
    </lineage>
</organism>
<dbReference type="PRINTS" id="PR00320">
    <property type="entry name" value="GPROTEINBRPT"/>
</dbReference>
<keyword evidence="2" id="KW-0677">Repeat</keyword>
<evidence type="ECO:0000256" key="1">
    <source>
        <dbReference type="ARBA" id="ARBA00022574"/>
    </source>
</evidence>
<dbReference type="OrthoDB" id="540662at2759"/>
<dbReference type="SMART" id="SM00500">
    <property type="entry name" value="SFM"/>
    <property type="match status" value="1"/>
</dbReference>
<dbReference type="SUPFAM" id="SSF50978">
    <property type="entry name" value="WD40 repeat-like"/>
    <property type="match status" value="1"/>
</dbReference>
<dbReference type="Gene3D" id="2.130.10.10">
    <property type="entry name" value="YVTN repeat-like/Quinoprotein amine dehydrogenase"/>
    <property type="match status" value="2"/>
</dbReference>
<dbReference type="GO" id="GO:0046540">
    <property type="term" value="C:U4/U6 x U5 tri-snRNP complex"/>
    <property type="evidence" value="ECO:0007669"/>
    <property type="project" value="TreeGrafter"/>
</dbReference>
<keyword evidence="1 3" id="KW-0853">WD repeat</keyword>
<evidence type="ECO:0000313" key="5">
    <source>
        <dbReference type="EMBL" id="PBC33350.1"/>
    </source>
</evidence>
<dbReference type="InterPro" id="IPR020472">
    <property type="entry name" value="WD40_PAC1"/>
</dbReference>
<reference evidence="5 6" key="1">
    <citation type="submission" date="2014-07" db="EMBL/GenBank/DDBJ databases">
        <title>Genomic and transcriptomic analysis on Apis cerana provide comprehensive insights into honey bee biology.</title>
        <authorList>
            <person name="Diao Q."/>
            <person name="Sun L."/>
            <person name="Zheng H."/>
            <person name="Zheng H."/>
            <person name="Xu S."/>
            <person name="Wang S."/>
            <person name="Zeng Z."/>
            <person name="Hu F."/>
            <person name="Su S."/>
            <person name="Wu J."/>
        </authorList>
    </citation>
    <scope>NUCLEOTIDE SEQUENCE [LARGE SCALE GENOMIC DNA]</scope>
    <source>
        <tissue evidence="5">Pupae without intestine</tissue>
    </source>
</reference>
<dbReference type="PANTHER" id="PTHR19846:SF0">
    <property type="entry name" value="PRE-MRNA PROCESSING FACTOR 4"/>
    <property type="match status" value="1"/>
</dbReference>
<dbReference type="InterPro" id="IPR036322">
    <property type="entry name" value="WD40_repeat_dom_sf"/>
</dbReference>
<dbReference type="PROSITE" id="PS50082">
    <property type="entry name" value="WD_REPEATS_2"/>
    <property type="match status" value="5"/>
</dbReference>
<feature type="repeat" description="WD" evidence="3">
    <location>
        <begin position="446"/>
        <end position="488"/>
    </location>
</feature>
<dbReference type="Pfam" id="PF00400">
    <property type="entry name" value="WD40"/>
    <property type="match status" value="7"/>
</dbReference>
<dbReference type="PANTHER" id="PTHR19846">
    <property type="entry name" value="WD40 REPEAT PROTEIN"/>
    <property type="match status" value="1"/>
</dbReference>
<protein>
    <submittedName>
        <fullName evidence="5">U4/U6 small nuclear ribonucleoprotein Prp4</fullName>
    </submittedName>
</protein>
<gene>
    <name evidence="5" type="ORF">APICC_03963</name>
</gene>
<feature type="domain" description="Pre-mRNA processing factor 4 (PRP4)-like" evidence="4">
    <location>
        <begin position="95"/>
        <end position="147"/>
    </location>
</feature>